<evidence type="ECO:0000313" key="2">
    <source>
        <dbReference type="EMBL" id="RNB54073.1"/>
    </source>
</evidence>
<evidence type="ECO:0000256" key="1">
    <source>
        <dbReference type="SAM" id="SignalP"/>
    </source>
</evidence>
<feature type="chain" id="PRO_5038774249" evidence="1">
    <location>
        <begin position="24"/>
        <end position="188"/>
    </location>
</feature>
<proteinExistence type="predicted"/>
<comment type="caution">
    <text evidence="2">The sequence shown here is derived from an EMBL/GenBank/DDBJ whole genome shotgun (WGS) entry which is preliminary data.</text>
</comment>
<dbReference type="Proteomes" id="UP000268829">
    <property type="component" value="Unassembled WGS sequence"/>
</dbReference>
<dbReference type="EMBL" id="RHHS01000043">
    <property type="protein sequence ID" value="RNB54073.1"/>
    <property type="molecule type" value="Genomic_DNA"/>
</dbReference>
<dbReference type="OrthoDB" id="2476752at2"/>
<keyword evidence="1" id="KW-0732">Signal</keyword>
<reference evidence="2 3" key="1">
    <citation type="submission" date="2018-10" db="EMBL/GenBank/DDBJ databases">
        <title>Phylogenomics of Brevibacillus.</title>
        <authorList>
            <person name="Dunlap C."/>
        </authorList>
    </citation>
    <scope>NUCLEOTIDE SEQUENCE [LARGE SCALE GENOMIC DNA]</scope>
    <source>
        <strain evidence="2 3">DSM 100115</strain>
    </source>
</reference>
<sequence>MRKNGPSYYTGLFLIAAALVGCATTGAGPDTGAQAQSDSQQATPLTRASIGHDINAYTQGSNAQNSLKAYTSNGFNQDLAEKLAKAADDVPGVDQATVVVMGKDAVIGILVRDNLGEPQAKVIEQQVHSACRAVSPALQLNVSSDQTVFDRVRAINAQIAEAQQTTNPSSEFTELLHDLHTMIQQPQR</sequence>
<dbReference type="InterPro" id="IPR019076">
    <property type="entry name" value="Spore_lipoprot_YhcN/YlaJ-like"/>
</dbReference>
<organism evidence="2 3">
    <name type="scientific">Brevibacillus gelatini</name>
    <dbReference type="NCBI Taxonomy" id="1655277"/>
    <lineage>
        <taxon>Bacteria</taxon>
        <taxon>Bacillati</taxon>
        <taxon>Bacillota</taxon>
        <taxon>Bacilli</taxon>
        <taxon>Bacillales</taxon>
        <taxon>Paenibacillaceae</taxon>
        <taxon>Brevibacillus</taxon>
    </lineage>
</organism>
<feature type="signal peptide" evidence="1">
    <location>
        <begin position="1"/>
        <end position="23"/>
    </location>
</feature>
<dbReference type="PROSITE" id="PS51257">
    <property type="entry name" value="PROKAR_LIPOPROTEIN"/>
    <property type="match status" value="1"/>
</dbReference>
<protein>
    <submittedName>
        <fullName evidence="2">Sporulation protein</fullName>
    </submittedName>
</protein>
<evidence type="ECO:0000313" key="3">
    <source>
        <dbReference type="Proteomes" id="UP000268829"/>
    </source>
</evidence>
<gene>
    <name evidence="2" type="ORF">EDM57_17955</name>
</gene>
<dbReference type="Pfam" id="PF09580">
    <property type="entry name" value="Spore_YhcN_YlaJ"/>
    <property type="match status" value="1"/>
</dbReference>
<dbReference type="AlphaFoldDB" id="A0A3M8ASU4"/>
<name>A0A3M8ASU4_9BACL</name>
<accession>A0A3M8ASU4</accession>
<dbReference type="RefSeq" id="WP_122906060.1">
    <property type="nucleotide sequence ID" value="NZ_RHHS01000043.1"/>
</dbReference>
<keyword evidence="3" id="KW-1185">Reference proteome</keyword>